<dbReference type="Proteomes" id="UP000230208">
    <property type="component" value="Unassembled WGS sequence"/>
</dbReference>
<evidence type="ECO:0000256" key="5">
    <source>
        <dbReference type="RuleBase" id="RU000660"/>
    </source>
</evidence>
<dbReference type="GO" id="GO:0006412">
    <property type="term" value="P:translation"/>
    <property type="evidence" value="ECO:0007669"/>
    <property type="project" value="InterPro"/>
</dbReference>
<reference evidence="7 8" key="1">
    <citation type="submission" date="2017-09" db="EMBL/GenBank/DDBJ databases">
        <title>Depth-based differentiation of microbial function through sediment-hosted aquifers and enrichment of novel symbionts in the deep terrestrial subsurface.</title>
        <authorList>
            <person name="Probst A.J."/>
            <person name="Ladd B."/>
            <person name="Jarett J.K."/>
            <person name="Geller-Mcgrath D.E."/>
            <person name="Sieber C.M."/>
            <person name="Emerson J.B."/>
            <person name="Anantharaman K."/>
            <person name="Thomas B.C."/>
            <person name="Malmstrom R."/>
            <person name="Stieglmeier M."/>
            <person name="Klingl A."/>
            <person name="Woyke T."/>
            <person name="Ryan C.M."/>
            <person name="Banfield J.F."/>
        </authorList>
    </citation>
    <scope>NUCLEOTIDE SEQUENCE [LARGE SCALE GENOMIC DNA]</scope>
    <source>
        <strain evidence="7">CG10_big_fil_rev_8_21_14_0_10_37_15</strain>
    </source>
</reference>
<dbReference type="GO" id="GO:0003735">
    <property type="term" value="F:structural constituent of ribosome"/>
    <property type="evidence" value="ECO:0007669"/>
    <property type="project" value="InterPro"/>
</dbReference>
<name>A0A2H0R5X0_9BACT</name>
<protein>
    <recommendedName>
        <fullName evidence="4 6">50S ribosomal protein L17</fullName>
    </recommendedName>
</protein>
<dbReference type="PROSITE" id="PS01167">
    <property type="entry name" value="RIBOSOMAL_L17"/>
    <property type="match status" value="1"/>
</dbReference>
<dbReference type="AlphaFoldDB" id="A0A2H0R5X0"/>
<comment type="caution">
    <text evidence="7">The sequence shown here is derived from an EMBL/GenBank/DDBJ whole genome shotgun (WGS) entry which is preliminary data.</text>
</comment>
<dbReference type="InterPro" id="IPR036373">
    <property type="entry name" value="Ribosomal_bL17_sf"/>
</dbReference>
<evidence type="ECO:0000256" key="3">
    <source>
        <dbReference type="ARBA" id="ARBA00023274"/>
    </source>
</evidence>
<dbReference type="NCBIfam" id="TIGR00059">
    <property type="entry name" value="L17"/>
    <property type="match status" value="1"/>
</dbReference>
<evidence type="ECO:0000256" key="1">
    <source>
        <dbReference type="ARBA" id="ARBA00008777"/>
    </source>
</evidence>
<sequence length="120" mass="13500">MFITNLKRGKHRKFGRKTKQRKALYKSLATALIENKKIKTTSAKAKSLSGHFEKMITIAKKQTLASRRLLQSQIGNKALKTLFSEIASDMKDKKGGYTRIISLGQRKSDGAEMSIIELSK</sequence>
<dbReference type="GO" id="GO:0022625">
    <property type="term" value="C:cytosolic large ribosomal subunit"/>
    <property type="evidence" value="ECO:0007669"/>
    <property type="project" value="TreeGrafter"/>
</dbReference>
<evidence type="ECO:0000256" key="6">
    <source>
        <dbReference type="RuleBase" id="RU000661"/>
    </source>
</evidence>
<dbReference type="PANTHER" id="PTHR14413">
    <property type="entry name" value="RIBOSOMAL PROTEIN L17"/>
    <property type="match status" value="1"/>
</dbReference>
<dbReference type="InterPro" id="IPR000456">
    <property type="entry name" value="Ribosomal_bL17"/>
</dbReference>
<organism evidence="7 8">
    <name type="scientific">Candidatus Yanofskybacteria bacterium CG10_big_fil_rev_8_21_14_0_10_37_15</name>
    <dbReference type="NCBI Taxonomy" id="1975097"/>
    <lineage>
        <taxon>Bacteria</taxon>
        <taxon>Candidatus Yanofskyibacteriota</taxon>
    </lineage>
</organism>
<gene>
    <name evidence="7" type="ORF">COV30_02100</name>
</gene>
<proteinExistence type="inferred from homology"/>
<dbReference type="SUPFAM" id="SSF64263">
    <property type="entry name" value="Prokaryotic ribosomal protein L17"/>
    <property type="match status" value="1"/>
</dbReference>
<dbReference type="Pfam" id="PF01196">
    <property type="entry name" value="Ribosomal_L17"/>
    <property type="match status" value="1"/>
</dbReference>
<evidence type="ECO:0000256" key="2">
    <source>
        <dbReference type="ARBA" id="ARBA00022980"/>
    </source>
</evidence>
<evidence type="ECO:0000256" key="4">
    <source>
        <dbReference type="ARBA" id="ARBA00035494"/>
    </source>
</evidence>
<evidence type="ECO:0000313" key="8">
    <source>
        <dbReference type="Proteomes" id="UP000230208"/>
    </source>
</evidence>
<keyword evidence="3 5" id="KW-0687">Ribonucleoprotein</keyword>
<dbReference type="Gene3D" id="3.90.1030.10">
    <property type="entry name" value="Ribosomal protein L17"/>
    <property type="match status" value="1"/>
</dbReference>
<accession>A0A2H0R5X0</accession>
<evidence type="ECO:0000313" key="7">
    <source>
        <dbReference type="EMBL" id="PIR41736.1"/>
    </source>
</evidence>
<dbReference type="PANTHER" id="PTHR14413:SF16">
    <property type="entry name" value="LARGE RIBOSOMAL SUBUNIT PROTEIN BL17M"/>
    <property type="match status" value="1"/>
</dbReference>
<comment type="similarity">
    <text evidence="1 5">Belongs to the bacterial ribosomal protein bL17 family.</text>
</comment>
<dbReference type="InterPro" id="IPR047859">
    <property type="entry name" value="Ribosomal_bL17_CS"/>
</dbReference>
<keyword evidence="2 5" id="KW-0689">Ribosomal protein</keyword>
<dbReference type="EMBL" id="PCXP01000023">
    <property type="protein sequence ID" value="PIR41736.1"/>
    <property type="molecule type" value="Genomic_DNA"/>
</dbReference>